<dbReference type="STRING" id="137265.SAMN05421684_7484"/>
<keyword evidence="5" id="KW-1278">Translocase</keyword>
<dbReference type="InterPro" id="IPR017871">
    <property type="entry name" value="ABC_transporter-like_CS"/>
</dbReference>
<dbReference type="InterPro" id="IPR003439">
    <property type="entry name" value="ABC_transporter-like_ATP-bd"/>
</dbReference>
<keyword evidence="1" id="KW-0813">Transport</keyword>
<dbReference type="InterPro" id="IPR003593">
    <property type="entry name" value="AAA+_ATPase"/>
</dbReference>
<accession>A0A1H3UJ78</accession>
<reference evidence="9" key="1">
    <citation type="submission" date="2016-10" db="EMBL/GenBank/DDBJ databases">
        <authorList>
            <person name="Varghese N."/>
            <person name="Submissions S."/>
        </authorList>
    </citation>
    <scope>NUCLEOTIDE SEQUENCE [LARGE SCALE GENOMIC DNA]</scope>
    <source>
        <strain evidence="9">DSM 44718</strain>
    </source>
</reference>
<keyword evidence="3" id="KW-0547">Nucleotide-binding</keyword>
<dbReference type="RefSeq" id="WP_090802698.1">
    <property type="nucleotide sequence ID" value="NZ_BOND01000005.1"/>
</dbReference>
<dbReference type="InterPro" id="IPR027417">
    <property type="entry name" value="P-loop_NTPase"/>
</dbReference>
<dbReference type="PANTHER" id="PTHR42788:SF17">
    <property type="entry name" value="ALIPHATIC SULFONATES IMPORT ATP-BINDING PROTEIN SSUB"/>
    <property type="match status" value="1"/>
</dbReference>
<name>A0A1H3UJ78_9ACTN</name>
<keyword evidence="2" id="KW-1003">Cell membrane</keyword>
<gene>
    <name evidence="8" type="ORF">SAMN05421684_7484</name>
</gene>
<evidence type="ECO:0000256" key="1">
    <source>
        <dbReference type="ARBA" id="ARBA00022448"/>
    </source>
</evidence>
<dbReference type="EMBL" id="FNQB01000004">
    <property type="protein sequence ID" value="SDZ62513.1"/>
    <property type="molecule type" value="Genomic_DNA"/>
</dbReference>
<dbReference type="PROSITE" id="PS50893">
    <property type="entry name" value="ABC_TRANSPORTER_2"/>
    <property type="match status" value="1"/>
</dbReference>
<dbReference type="Proteomes" id="UP000199632">
    <property type="component" value="Unassembled WGS sequence"/>
</dbReference>
<dbReference type="PANTHER" id="PTHR42788">
    <property type="entry name" value="TAURINE IMPORT ATP-BINDING PROTEIN-RELATED"/>
    <property type="match status" value="1"/>
</dbReference>
<evidence type="ECO:0000256" key="5">
    <source>
        <dbReference type="ARBA" id="ARBA00022967"/>
    </source>
</evidence>
<proteinExistence type="predicted"/>
<dbReference type="AlphaFoldDB" id="A0A1H3UJ78"/>
<dbReference type="PROSITE" id="PS00211">
    <property type="entry name" value="ABC_TRANSPORTER_1"/>
    <property type="match status" value="1"/>
</dbReference>
<dbReference type="SUPFAM" id="SSF52540">
    <property type="entry name" value="P-loop containing nucleoside triphosphate hydrolases"/>
    <property type="match status" value="1"/>
</dbReference>
<dbReference type="OrthoDB" id="3210486at2"/>
<dbReference type="Gene3D" id="3.40.50.300">
    <property type="entry name" value="P-loop containing nucleotide triphosphate hydrolases"/>
    <property type="match status" value="1"/>
</dbReference>
<dbReference type="GO" id="GO:0005524">
    <property type="term" value="F:ATP binding"/>
    <property type="evidence" value="ECO:0007669"/>
    <property type="project" value="UniProtKB-KW"/>
</dbReference>
<dbReference type="Pfam" id="PF00005">
    <property type="entry name" value="ABC_tran"/>
    <property type="match status" value="1"/>
</dbReference>
<evidence type="ECO:0000259" key="7">
    <source>
        <dbReference type="PROSITE" id="PS50893"/>
    </source>
</evidence>
<evidence type="ECO:0000256" key="4">
    <source>
        <dbReference type="ARBA" id="ARBA00022840"/>
    </source>
</evidence>
<keyword evidence="9" id="KW-1185">Reference proteome</keyword>
<evidence type="ECO:0000313" key="8">
    <source>
        <dbReference type="EMBL" id="SDZ62513.1"/>
    </source>
</evidence>
<evidence type="ECO:0000313" key="9">
    <source>
        <dbReference type="Proteomes" id="UP000199632"/>
    </source>
</evidence>
<protein>
    <submittedName>
        <fullName evidence="8">Sulfonate transport system ATP-binding protein</fullName>
    </submittedName>
</protein>
<organism evidence="8 9">
    <name type="scientific">Asanoa ishikariensis</name>
    <dbReference type="NCBI Taxonomy" id="137265"/>
    <lineage>
        <taxon>Bacteria</taxon>
        <taxon>Bacillati</taxon>
        <taxon>Actinomycetota</taxon>
        <taxon>Actinomycetes</taxon>
        <taxon>Micromonosporales</taxon>
        <taxon>Micromonosporaceae</taxon>
        <taxon>Asanoa</taxon>
    </lineage>
</organism>
<evidence type="ECO:0000256" key="6">
    <source>
        <dbReference type="ARBA" id="ARBA00023136"/>
    </source>
</evidence>
<keyword evidence="4 8" id="KW-0067">ATP-binding</keyword>
<keyword evidence="6" id="KW-0472">Membrane</keyword>
<dbReference type="GO" id="GO:0016887">
    <property type="term" value="F:ATP hydrolysis activity"/>
    <property type="evidence" value="ECO:0007669"/>
    <property type="project" value="InterPro"/>
</dbReference>
<evidence type="ECO:0000256" key="2">
    <source>
        <dbReference type="ARBA" id="ARBA00022475"/>
    </source>
</evidence>
<dbReference type="InterPro" id="IPR050166">
    <property type="entry name" value="ABC_transporter_ATP-bind"/>
</dbReference>
<evidence type="ECO:0000256" key="3">
    <source>
        <dbReference type="ARBA" id="ARBA00022741"/>
    </source>
</evidence>
<feature type="domain" description="ABC transporter" evidence="7">
    <location>
        <begin position="10"/>
        <end position="223"/>
    </location>
</feature>
<dbReference type="SMART" id="SM00382">
    <property type="entry name" value="AAA"/>
    <property type="match status" value="1"/>
</dbReference>
<sequence>MAGRAEGELIAGFDVRRAFGASVVLSGVDIMIRRGEVVALLGGSGSGKSTLLRALAGLDPDATGTITRHGRSAVVFQEHRLLPWKRVAANVGLGLTGDVPRRVAAALAEVGLADRERAWPAELSGGQAQRVAFARALVREPDLLLLDEPFGALDALTRLRMQGLFGRLRAEHGFSALFVTHDVDEALLLSDRILLLDGGVIAEDIAVDLDHPRTPDHSGFGVLRRRLLARLGVPVLEEIAP</sequence>